<dbReference type="RefSeq" id="WP_223248165.1">
    <property type="nucleotide sequence ID" value="NZ_BHVT01000009.1"/>
</dbReference>
<feature type="region of interest" description="Disordered" evidence="1">
    <location>
        <begin position="577"/>
        <end position="644"/>
    </location>
</feature>
<dbReference type="Proteomes" id="UP000295367">
    <property type="component" value="Unassembled WGS sequence"/>
</dbReference>
<dbReference type="InterPro" id="IPR057840">
    <property type="entry name" value="FimV_N"/>
</dbReference>
<comment type="caution">
    <text evidence="4">The sequence shown here is derived from an EMBL/GenBank/DDBJ whole genome shotgun (WGS) entry which is preliminary data.</text>
</comment>
<proteinExistence type="predicted"/>
<feature type="domain" description="FimV N-terminal" evidence="3">
    <location>
        <begin position="11"/>
        <end position="114"/>
    </location>
</feature>
<reference evidence="4 5" key="1">
    <citation type="submission" date="2019-03" db="EMBL/GenBank/DDBJ databases">
        <title>Genomic Encyclopedia of Type Strains, Phase IV (KMG-IV): sequencing the most valuable type-strain genomes for metagenomic binning, comparative biology and taxonomic classification.</title>
        <authorList>
            <person name="Goeker M."/>
        </authorList>
    </citation>
    <scope>NUCLEOTIDE SEQUENCE [LARGE SCALE GENOMIC DNA]</scope>
    <source>
        <strain evidence="4 5">DSM 100309</strain>
    </source>
</reference>
<feature type="transmembrane region" description="Helical" evidence="2">
    <location>
        <begin position="346"/>
        <end position="366"/>
    </location>
</feature>
<evidence type="ECO:0000256" key="2">
    <source>
        <dbReference type="SAM" id="Phobius"/>
    </source>
</evidence>
<keyword evidence="2" id="KW-0812">Transmembrane</keyword>
<organism evidence="4 5">
    <name type="scientific">Sulfurirhabdus autotrophica</name>
    <dbReference type="NCBI Taxonomy" id="1706046"/>
    <lineage>
        <taxon>Bacteria</taxon>
        <taxon>Pseudomonadati</taxon>
        <taxon>Pseudomonadota</taxon>
        <taxon>Betaproteobacteria</taxon>
        <taxon>Nitrosomonadales</taxon>
        <taxon>Sulfuricellaceae</taxon>
        <taxon>Sulfurirhabdus</taxon>
    </lineage>
</organism>
<dbReference type="EMBL" id="SMCO01000007">
    <property type="protein sequence ID" value="TCV86445.1"/>
    <property type="molecule type" value="Genomic_DNA"/>
</dbReference>
<keyword evidence="2" id="KW-1133">Transmembrane helix</keyword>
<feature type="region of interest" description="Disordered" evidence="1">
    <location>
        <begin position="213"/>
        <end position="250"/>
    </location>
</feature>
<gene>
    <name evidence="4" type="ORF">EDC63_107135</name>
</gene>
<keyword evidence="5" id="KW-1185">Reference proteome</keyword>
<name>A0A4R3Y2P9_9PROT</name>
<dbReference type="AlphaFoldDB" id="A0A4R3Y2P9"/>
<protein>
    <submittedName>
        <fullName evidence="4">Tfp pilus assembly protein FimV</fullName>
    </submittedName>
</protein>
<sequence>MLPLAGKAAVLGNIAVQSALGQPLRATIPFTSNGPDDVIENSCISLRSPTKSTQSASPYLTRARLNVENLNGKQQISITGTTITNEPAITLQLHITCAKEGEFVREFTVLLDPPEYAKIQAPVTTSTPLAAVKNSTKSVGQPSQVAMGERYEVLQEDSLENIARSAFPRSKSKQKRFIRATKQANPDVFDASGSNTIPAGSVLFLPEKEAIQARRTPQAQPAAEQQQSAPAPKSVKAPSKREAAKNDQRGFELKLATGELDLSPAKDLTDEQRDILREQQLMIASDDQVATILALKNQIKVLEARMSEMQLKLSNRISETDKLKLAIDSNKANIDKTASQNNIMMAIYWLIGGLLTALLGYAALVWHRKWKSNQTFSFSSDKAGDHDSLIPEQHEPLPRRVYVQSTAASGQGLPASPEQTTQGEEEENLYNPNSIFQKDESSISLTEFDSVIDEADLYLVYGWTQKAIDLLKDHIQRIKTDVPPWMMLADIYRSNHMEPEFIALATEFKSHFGDTEWWPKLQNIGKEFSPQTPLFQVEPATEIPTKKAVEIKEETVPPPDIHAMLDEGLIYSVDEPARKENLPPPEPEPIDDMLEFDFTPLRKDQSKSDTPEDDDPFSALAPDDHKINVKRTFSNDKNAGDKGN</sequence>
<keyword evidence="2" id="KW-0472">Membrane</keyword>
<evidence type="ECO:0000313" key="4">
    <source>
        <dbReference type="EMBL" id="TCV86445.1"/>
    </source>
</evidence>
<evidence type="ECO:0000313" key="5">
    <source>
        <dbReference type="Proteomes" id="UP000295367"/>
    </source>
</evidence>
<accession>A0A4R3Y2P9</accession>
<evidence type="ECO:0000256" key="1">
    <source>
        <dbReference type="SAM" id="MobiDB-lite"/>
    </source>
</evidence>
<dbReference type="Pfam" id="PF25800">
    <property type="entry name" value="FimV_N"/>
    <property type="match status" value="1"/>
</dbReference>
<evidence type="ECO:0000259" key="3">
    <source>
        <dbReference type="Pfam" id="PF25800"/>
    </source>
</evidence>
<feature type="compositionally biased region" description="Low complexity" evidence="1">
    <location>
        <begin position="213"/>
        <end position="232"/>
    </location>
</feature>
<feature type="compositionally biased region" description="Basic and acidic residues" evidence="1">
    <location>
        <begin position="600"/>
        <end position="610"/>
    </location>
</feature>
<feature type="compositionally biased region" description="Basic and acidic residues" evidence="1">
    <location>
        <begin position="239"/>
        <end position="250"/>
    </location>
</feature>